<proteinExistence type="inferred from homology"/>
<feature type="binding site" evidence="10">
    <location>
        <position position="266"/>
    </location>
    <ligand>
        <name>L-methionine</name>
        <dbReference type="ChEBI" id="CHEBI:57844"/>
        <note>ligand shared between two neighboring subunits</note>
    </ligand>
</feature>
<comment type="subcellular location">
    <subcellularLocation>
        <location evidence="10 11">Cytoplasm</location>
    </subcellularLocation>
</comment>
<keyword evidence="9 10" id="KW-0630">Potassium</keyword>
<name>A0A6J4TSR2_9ACTN</name>
<feature type="binding site" description="in other chain" evidence="10">
    <location>
        <begin position="272"/>
        <end position="273"/>
    </location>
    <ligand>
        <name>ATP</name>
        <dbReference type="ChEBI" id="CHEBI:30616"/>
        <note>ligand shared between two neighboring subunits</note>
    </ligand>
</feature>
<feature type="domain" description="S-adenosylmethionine synthetase central" evidence="14">
    <location>
        <begin position="133"/>
        <end position="258"/>
    </location>
</feature>
<dbReference type="NCBIfam" id="TIGR01034">
    <property type="entry name" value="metK"/>
    <property type="match status" value="1"/>
</dbReference>
<keyword evidence="3 10" id="KW-0554">One-carbon metabolism</keyword>
<evidence type="ECO:0000256" key="6">
    <source>
        <dbReference type="ARBA" id="ARBA00022741"/>
    </source>
</evidence>
<evidence type="ECO:0000256" key="10">
    <source>
        <dbReference type="HAMAP-Rule" id="MF_00086"/>
    </source>
</evidence>
<keyword evidence="8 10" id="KW-0460">Magnesium</keyword>
<dbReference type="UniPathway" id="UPA00315">
    <property type="reaction ID" value="UER00080"/>
</dbReference>
<dbReference type="GO" id="GO:0004478">
    <property type="term" value="F:methionine adenosyltransferase activity"/>
    <property type="evidence" value="ECO:0007669"/>
    <property type="project" value="UniProtKB-UniRule"/>
</dbReference>
<feature type="domain" description="S-adenosylmethionine synthetase N-terminal" evidence="13">
    <location>
        <begin position="11"/>
        <end position="108"/>
    </location>
</feature>
<dbReference type="EC" id="2.5.1.6" evidence="10"/>
<keyword evidence="6 10" id="KW-0547">Nucleotide-binding</keyword>
<feature type="binding site" evidence="10">
    <location>
        <position position="289"/>
    </location>
    <ligand>
        <name>ATP</name>
        <dbReference type="ChEBI" id="CHEBI:30616"/>
        <note>ligand shared between two neighboring subunits</note>
    </ligand>
</feature>
<feature type="region of interest" description="Flexible loop" evidence="10">
    <location>
        <begin position="106"/>
        <end position="116"/>
    </location>
</feature>
<dbReference type="PROSITE" id="PS00376">
    <property type="entry name" value="ADOMET_SYNTHASE_1"/>
    <property type="match status" value="1"/>
</dbReference>
<evidence type="ECO:0000259" key="15">
    <source>
        <dbReference type="Pfam" id="PF02773"/>
    </source>
</evidence>
<dbReference type="PROSITE" id="PS00377">
    <property type="entry name" value="ADOMET_SYNTHASE_2"/>
    <property type="match status" value="1"/>
</dbReference>
<dbReference type="InterPro" id="IPR002133">
    <property type="entry name" value="S-AdoMet_synthetase"/>
</dbReference>
<dbReference type="FunFam" id="3.30.300.10:FF:000003">
    <property type="entry name" value="S-adenosylmethionine synthase"/>
    <property type="match status" value="1"/>
</dbReference>
<dbReference type="InterPro" id="IPR022629">
    <property type="entry name" value="S-AdoMet_synt_central"/>
</dbReference>
<evidence type="ECO:0000256" key="9">
    <source>
        <dbReference type="ARBA" id="ARBA00022958"/>
    </source>
</evidence>
<evidence type="ECO:0000256" key="12">
    <source>
        <dbReference type="RuleBase" id="RU004462"/>
    </source>
</evidence>
<dbReference type="Pfam" id="PF02772">
    <property type="entry name" value="S-AdoMet_synt_M"/>
    <property type="match status" value="1"/>
</dbReference>
<evidence type="ECO:0000256" key="3">
    <source>
        <dbReference type="ARBA" id="ARBA00022563"/>
    </source>
</evidence>
<evidence type="ECO:0000256" key="7">
    <source>
        <dbReference type="ARBA" id="ARBA00022840"/>
    </source>
</evidence>
<reference evidence="16" key="1">
    <citation type="submission" date="2020-02" db="EMBL/GenBank/DDBJ databases">
        <authorList>
            <person name="Meier V. D."/>
        </authorList>
    </citation>
    <scope>NUCLEOTIDE SEQUENCE</scope>
    <source>
        <strain evidence="16">AVDCRST_MAG79</strain>
    </source>
</reference>
<dbReference type="GO" id="GO:0000287">
    <property type="term" value="F:magnesium ion binding"/>
    <property type="evidence" value="ECO:0007669"/>
    <property type="project" value="UniProtKB-UniRule"/>
</dbReference>
<evidence type="ECO:0000259" key="13">
    <source>
        <dbReference type="Pfam" id="PF00438"/>
    </source>
</evidence>
<comment type="function">
    <text evidence="10">Catalyzes the formation of S-adenosylmethionine (AdoMet) from methionine and ATP. The overall synthetic reaction is composed of two sequential steps, AdoMet formation and the subsequent tripolyphosphate hydrolysis which occurs prior to release of AdoMet from the enzyme.</text>
</comment>
<evidence type="ECO:0000256" key="2">
    <source>
        <dbReference type="ARBA" id="ARBA00009685"/>
    </source>
</evidence>
<dbReference type="InterPro" id="IPR022628">
    <property type="entry name" value="S-AdoMet_synt_N"/>
</dbReference>
<comment type="similarity">
    <text evidence="2 10 12">Belongs to the AdoMet synthase family.</text>
</comment>
<keyword evidence="4 10" id="KW-0808">Transferase</keyword>
<dbReference type="InterPro" id="IPR022636">
    <property type="entry name" value="S-AdoMet_synthetase_sfam"/>
</dbReference>
<dbReference type="Pfam" id="PF02773">
    <property type="entry name" value="S-AdoMet_synt_C"/>
    <property type="match status" value="1"/>
</dbReference>
<dbReference type="PIRSF" id="PIRSF000497">
    <property type="entry name" value="MAT"/>
    <property type="match status" value="1"/>
</dbReference>
<comment type="pathway">
    <text evidence="1 10">Amino-acid biosynthesis; S-adenosyl-L-methionine biosynthesis; S-adenosyl-L-methionine from L-methionine: step 1/1.</text>
</comment>
<dbReference type="Gene3D" id="3.30.300.10">
    <property type="match status" value="3"/>
</dbReference>
<evidence type="ECO:0000256" key="11">
    <source>
        <dbReference type="RuleBase" id="RU000542"/>
    </source>
</evidence>
<dbReference type="SUPFAM" id="SSF55973">
    <property type="entry name" value="S-adenosylmethionine synthetase"/>
    <property type="match status" value="3"/>
</dbReference>
<comment type="catalytic activity">
    <reaction evidence="10">
        <text>L-methionine + ATP + H2O = S-adenosyl-L-methionine + phosphate + diphosphate</text>
        <dbReference type="Rhea" id="RHEA:21080"/>
        <dbReference type="ChEBI" id="CHEBI:15377"/>
        <dbReference type="ChEBI" id="CHEBI:30616"/>
        <dbReference type="ChEBI" id="CHEBI:33019"/>
        <dbReference type="ChEBI" id="CHEBI:43474"/>
        <dbReference type="ChEBI" id="CHEBI:57844"/>
        <dbReference type="ChEBI" id="CHEBI:59789"/>
        <dbReference type="EC" id="2.5.1.6"/>
    </reaction>
</comment>
<keyword evidence="10" id="KW-0963">Cytoplasm</keyword>
<accession>A0A6J4TSR2</accession>
<feature type="domain" description="S-adenosylmethionine synthetase C-terminal" evidence="15">
    <location>
        <begin position="261"/>
        <end position="399"/>
    </location>
</feature>
<comment type="cofactor">
    <cofactor evidence="10">
        <name>K(+)</name>
        <dbReference type="ChEBI" id="CHEBI:29103"/>
    </cofactor>
    <text evidence="10">Binds 1 potassium ion per subunit.</text>
</comment>
<protein>
    <recommendedName>
        <fullName evidence="10">S-adenosylmethionine synthase</fullName>
        <shortName evidence="10">AdoMet synthase</shortName>
        <ecNumber evidence="10">2.5.1.6</ecNumber>
    </recommendedName>
    <alternativeName>
        <fullName evidence="10">MAT</fullName>
    </alternativeName>
    <alternativeName>
        <fullName evidence="10">Methionine adenosyltransferase</fullName>
    </alternativeName>
</protein>
<evidence type="ECO:0000256" key="4">
    <source>
        <dbReference type="ARBA" id="ARBA00022679"/>
    </source>
</evidence>
<sequence length="417" mass="45221">MESPRSDARELIFTSESVTEGHPDKVADQISDAVLDAVLAEDPNGRVACETLVTTGLCVVAGEISTSTYVDIPKLVRQTIAGIGYDRAKYGFDASTCGVIVTLDEQSPDIAQGVDAAFEVQHDPSDDDPLDRTGAGDQGLMFGYACRETPELMPLPIMLAHRIARRLAAVRKSGDLSYLRPDGKTQVTVRYEQDARGHLRPVEVERVLVSTQHHPDWTAAQIKDDLVGAVLLPELEGWCDETTLRTGDFVLVNPTGQFVTGGPMGDTGLTGRKIIVDSYGGMARHGGGAFSGKDPTKVDRSAAYAARWVAKNVVAADLADRCEVQVAYAIGVAHPVSVMLECFGTERIELARLEELVRTTFDLRPAALLRDLDLRRAIYRPTAAYGHFGREEETFTWERVDRAVELRAAAGLAPAAV</sequence>
<dbReference type="GO" id="GO:0006730">
    <property type="term" value="P:one-carbon metabolic process"/>
    <property type="evidence" value="ECO:0007669"/>
    <property type="project" value="UniProtKB-KW"/>
</dbReference>
<feature type="binding site" evidence="10">
    <location>
        <position position="266"/>
    </location>
    <ligand>
        <name>ATP</name>
        <dbReference type="ChEBI" id="CHEBI:30616"/>
        <note>ligand shared between two neighboring subunits</note>
    </ligand>
</feature>
<feature type="binding site" evidence="10">
    <location>
        <position position="24"/>
    </location>
    <ligand>
        <name>Mg(2+)</name>
        <dbReference type="ChEBI" id="CHEBI:18420"/>
    </ligand>
</feature>
<dbReference type="Pfam" id="PF00438">
    <property type="entry name" value="S-AdoMet_synt_N"/>
    <property type="match status" value="1"/>
</dbReference>
<evidence type="ECO:0000256" key="8">
    <source>
        <dbReference type="ARBA" id="ARBA00022842"/>
    </source>
</evidence>
<dbReference type="PANTHER" id="PTHR11964">
    <property type="entry name" value="S-ADENOSYLMETHIONINE SYNTHETASE"/>
    <property type="match status" value="1"/>
</dbReference>
<dbReference type="InterPro" id="IPR022631">
    <property type="entry name" value="ADOMET_SYNTHASE_CS"/>
</dbReference>
<dbReference type="EMBL" id="CADCWC010000167">
    <property type="protein sequence ID" value="CAA9531417.1"/>
    <property type="molecule type" value="Genomic_DNA"/>
</dbReference>
<dbReference type="InterPro" id="IPR022630">
    <property type="entry name" value="S-AdoMet_synt_C"/>
</dbReference>
<feature type="binding site" description="in other chain" evidence="10">
    <location>
        <begin position="182"/>
        <end position="184"/>
    </location>
    <ligand>
        <name>ATP</name>
        <dbReference type="ChEBI" id="CHEBI:30616"/>
        <note>ligand shared between two neighboring subunits</note>
    </ligand>
</feature>
<dbReference type="CDD" id="cd18079">
    <property type="entry name" value="S-AdoMet_synt"/>
    <property type="match status" value="1"/>
</dbReference>
<dbReference type="GO" id="GO:0006556">
    <property type="term" value="P:S-adenosylmethionine biosynthetic process"/>
    <property type="evidence" value="ECO:0007669"/>
    <property type="project" value="UniProtKB-UniRule"/>
</dbReference>
<feature type="binding site" description="in other chain" evidence="10">
    <location>
        <position position="106"/>
    </location>
    <ligand>
        <name>L-methionine</name>
        <dbReference type="ChEBI" id="CHEBI:57844"/>
        <note>ligand shared between two neighboring subunits</note>
    </ligand>
</feature>
<comment type="caution">
    <text evidence="10">Lacks conserved residue(s) required for the propagation of feature annotation.</text>
</comment>
<evidence type="ECO:0000259" key="14">
    <source>
        <dbReference type="Pfam" id="PF02772"/>
    </source>
</evidence>
<keyword evidence="5 10" id="KW-0479">Metal-binding</keyword>
<feature type="binding site" description="in other chain" evidence="10">
    <location>
        <position position="22"/>
    </location>
    <ligand>
        <name>ATP</name>
        <dbReference type="ChEBI" id="CHEBI:30616"/>
        <note>ligand shared between two neighboring subunits</note>
    </ligand>
</feature>
<feature type="binding site" evidence="10">
    <location>
        <position position="50"/>
    </location>
    <ligand>
        <name>K(+)</name>
        <dbReference type="ChEBI" id="CHEBI:29103"/>
    </ligand>
</feature>
<organism evidence="16">
    <name type="scientific">uncultured Thermoleophilia bacterium</name>
    <dbReference type="NCBI Taxonomy" id="1497501"/>
    <lineage>
        <taxon>Bacteria</taxon>
        <taxon>Bacillati</taxon>
        <taxon>Actinomycetota</taxon>
        <taxon>Thermoleophilia</taxon>
        <taxon>environmental samples</taxon>
    </lineage>
</organism>
<evidence type="ECO:0000313" key="16">
    <source>
        <dbReference type="EMBL" id="CAA9531417.1"/>
    </source>
</evidence>
<dbReference type="GO" id="GO:0005524">
    <property type="term" value="F:ATP binding"/>
    <property type="evidence" value="ECO:0007669"/>
    <property type="project" value="UniProtKB-UniRule"/>
</dbReference>
<feature type="binding site" description="in other chain" evidence="10">
    <location>
        <position position="63"/>
    </location>
    <ligand>
        <name>L-methionine</name>
        <dbReference type="ChEBI" id="CHEBI:57844"/>
        <note>ligand shared between two neighboring subunits</note>
    </ligand>
</feature>
<gene>
    <name evidence="10" type="primary">metK</name>
    <name evidence="16" type="ORF">AVDCRST_MAG79-958</name>
</gene>
<dbReference type="HAMAP" id="MF_00086">
    <property type="entry name" value="S_AdoMet_synth1"/>
    <property type="match status" value="1"/>
</dbReference>
<evidence type="ECO:0000256" key="5">
    <source>
        <dbReference type="ARBA" id="ARBA00022723"/>
    </source>
</evidence>
<comment type="subunit">
    <text evidence="10">Homotetramer; dimer of dimers.</text>
</comment>
<feature type="binding site" evidence="10">
    <location>
        <position position="293"/>
    </location>
    <ligand>
        <name>ATP</name>
        <dbReference type="ChEBI" id="CHEBI:30616"/>
        <note>ligand shared between two neighboring subunits</note>
    </ligand>
</feature>
<keyword evidence="7 10" id="KW-0067">ATP-binding</keyword>
<feature type="binding site" description="in other chain" evidence="10">
    <location>
        <position position="297"/>
    </location>
    <ligand>
        <name>L-methionine</name>
        <dbReference type="ChEBI" id="CHEBI:57844"/>
        <note>ligand shared between two neighboring subunits</note>
    </ligand>
</feature>
<evidence type="ECO:0000256" key="1">
    <source>
        <dbReference type="ARBA" id="ARBA00005224"/>
    </source>
</evidence>
<dbReference type="AlphaFoldDB" id="A0A6J4TSR2"/>
<comment type="cofactor">
    <cofactor evidence="10">
        <name>Mg(2+)</name>
        <dbReference type="ChEBI" id="CHEBI:18420"/>
    </cofactor>
    <text evidence="10">Binds 2 divalent ions per subunit.</text>
</comment>
<dbReference type="GO" id="GO:0005737">
    <property type="term" value="C:cytoplasm"/>
    <property type="evidence" value="ECO:0007669"/>
    <property type="project" value="UniProtKB-SubCell"/>
</dbReference>